<evidence type="ECO:0000313" key="6">
    <source>
        <dbReference type="Proteomes" id="UP000319257"/>
    </source>
</evidence>
<reference evidence="5 6" key="1">
    <citation type="submission" date="2019-06" db="EMBL/GenBank/DDBJ databases">
        <title>Draft genome sequence of the filamentous fungus Phialemoniopsis curvata isolated from diesel fuel.</title>
        <authorList>
            <person name="Varaljay V.A."/>
            <person name="Lyon W.J."/>
            <person name="Crouch A.L."/>
            <person name="Drake C.E."/>
            <person name="Hollomon J.M."/>
            <person name="Nadeau L.J."/>
            <person name="Nunn H.S."/>
            <person name="Stevenson B.S."/>
            <person name="Bojanowski C.L."/>
            <person name="Crookes-Goodson W.J."/>
        </authorList>
    </citation>
    <scope>NUCLEOTIDE SEQUENCE [LARGE SCALE GENOMIC DNA]</scope>
    <source>
        <strain evidence="5 6">D216</strain>
    </source>
</reference>
<dbReference type="InterPro" id="IPR002220">
    <property type="entry name" value="DapA-like"/>
</dbReference>
<dbReference type="Proteomes" id="UP000319257">
    <property type="component" value="Unassembled WGS sequence"/>
</dbReference>
<dbReference type="OrthoDB" id="191315at2759"/>
<dbReference type="PRINTS" id="PR00146">
    <property type="entry name" value="DHPICSNTHASE"/>
</dbReference>
<dbReference type="GeneID" id="41976539"/>
<dbReference type="InterPro" id="IPR013785">
    <property type="entry name" value="Aldolase_TIM"/>
</dbReference>
<evidence type="ECO:0000313" key="5">
    <source>
        <dbReference type="EMBL" id="TPX09753.1"/>
    </source>
</evidence>
<keyword evidence="6" id="KW-1185">Reference proteome</keyword>
<accession>A0A507APR1</accession>
<dbReference type="PANTHER" id="PTHR12128">
    <property type="entry name" value="DIHYDRODIPICOLINATE SYNTHASE"/>
    <property type="match status" value="1"/>
</dbReference>
<evidence type="ECO:0008006" key="7">
    <source>
        <dbReference type="Google" id="ProtNLM"/>
    </source>
</evidence>
<comment type="caution">
    <text evidence="5">The sequence shown here is derived from an EMBL/GenBank/DDBJ whole genome shotgun (WGS) entry which is preliminary data.</text>
</comment>
<keyword evidence="1 2" id="KW-0456">Lyase</keyword>
<gene>
    <name evidence="5" type="ORF">E0L32_009092</name>
</gene>
<dbReference type="SMART" id="SM01130">
    <property type="entry name" value="DHDPS"/>
    <property type="match status" value="1"/>
</dbReference>
<feature type="binding site" evidence="4">
    <location>
        <position position="218"/>
    </location>
    <ligand>
        <name>pyruvate</name>
        <dbReference type="ChEBI" id="CHEBI:15361"/>
    </ligand>
</feature>
<organism evidence="5 6">
    <name type="scientific">Thyridium curvatum</name>
    <dbReference type="NCBI Taxonomy" id="1093900"/>
    <lineage>
        <taxon>Eukaryota</taxon>
        <taxon>Fungi</taxon>
        <taxon>Dikarya</taxon>
        <taxon>Ascomycota</taxon>
        <taxon>Pezizomycotina</taxon>
        <taxon>Sordariomycetes</taxon>
        <taxon>Sordariomycetidae</taxon>
        <taxon>Thyridiales</taxon>
        <taxon>Thyridiaceae</taxon>
        <taxon>Thyridium</taxon>
    </lineage>
</organism>
<dbReference type="STRING" id="1093900.A0A507APR1"/>
<comment type="similarity">
    <text evidence="2">Belongs to the DapA family.</text>
</comment>
<feature type="active site" description="Schiff-base intermediate with substrate" evidence="3">
    <location>
        <position position="175"/>
    </location>
</feature>
<dbReference type="SUPFAM" id="SSF51569">
    <property type="entry name" value="Aldolase"/>
    <property type="match status" value="1"/>
</dbReference>
<evidence type="ECO:0000256" key="3">
    <source>
        <dbReference type="PIRSR" id="PIRSR001365-1"/>
    </source>
</evidence>
<dbReference type="Gene3D" id="3.20.20.70">
    <property type="entry name" value="Aldolase class I"/>
    <property type="match status" value="1"/>
</dbReference>
<name>A0A507APR1_9PEZI</name>
<dbReference type="PANTHER" id="PTHR12128:SF66">
    <property type="entry name" value="4-HYDROXY-2-OXOGLUTARATE ALDOLASE, MITOCHONDRIAL"/>
    <property type="match status" value="1"/>
</dbReference>
<dbReference type="GO" id="GO:0008840">
    <property type="term" value="F:4-hydroxy-tetrahydrodipicolinate synthase activity"/>
    <property type="evidence" value="ECO:0007669"/>
    <property type="project" value="TreeGrafter"/>
</dbReference>
<dbReference type="PIRSF" id="PIRSF001365">
    <property type="entry name" value="DHDPS"/>
    <property type="match status" value="1"/>
</dbReference>
<evidence type="ECO:0000256" key="2">
    <source>
        <dbReference type="PIRNR" id="PIRNR001365"/>
    </source>
</evidence>
<dbReference type="CDD" id="cd00408">
    <property type="entry name" value="DHDPS-like"/>
    <property type="match status" value="1"/>
</dbReference>
<dbReference type="InParanoid" id="A0A507APR1"/>
<proteinExistence type="inferred from homology"/>
<dbReference type="EMBL" id="SKBQ01000063">
    <property type="protein sequence ID" value="TPX09753.1"/>
    <property type="molecule type" value="Genomic_DNA"/>
</dbReference>
<evidence type="ECO:0000256" key="4">
    <source>
        <dbReference type="PIRSR" id="PIRSR001365-2"/>
    </source>
</evidence>
<feature type="active site" description="Proton donor/acceptor" evidence="3">
    <location>
        <position position="146"/>
    </location>
</feature>
<sequence length="315" mass="33983">MATKAFPAGVYAASLTWFSDDPQQEIDYDLQSKHLSYLIKGGLTGVVIAGSNGEAVALRAVERMKLISLTREIAIQCGRKDLPIIIGTVGQTTREIIEQLRAAKEVGADYGLVLTPSYFHFAMDPAAITKFFQEVADASPIPILIYSWPLVTSGIEVSSDIMSVLGRHPNIVGTKLTCGGVGKAVRVTADFDAKEFCVLSGFADWMIPALSVGGAGCIAGFANLCPRACVKVYQDYQAGKVKEALALQHKLAKAEWELTKAGINGTKWAVAKLLGYDMSKCYTRKPYPKYEDTAAQTAVLSILESFMEVENGLGK</sequence>
<protein>
    <recommendedName>
        <fullName evidence="7">Dihydrodipicolinate synthase</fullName>
    </recommendedName>
</protein>
<dbReference type="Pfam" id="PF00701">
    <property type="entry name" value="DHDPS"/>
    <property type="match status" value="1"/>
</dbReference>
<dbReference type="AlphaFoldDB" id="A0A507APR1"/>
<evidence type="ECO:0000256" key="1">
    <source>
        <dbReference type="ARBA" id="ARBA00023239"/>
    </source>
</evidence>
<dbReference type="RefSeq" id="XP_030991464.1">
    <property type="nucleotide sequence ID" value="XM_031144019.1"/>
</dbReference>